<dbReference type="EMBL" id="JAEUBE010000158">
    <property type="protein sequence ID" value="KAH3668465.1"/>
    <property type="molecule type" value="Genomic_DNA"/>
</dbReference>
<keyword evidence="2" id="KW-1185">Reference proteome</keyword>
<name>A0A9P8T7R9_9ASCO</name>
<reference evidence="1" key="1">
    <citation type="journal article" date="2021" name="Open Biol.">
        <title>Shared evolutionary footprints suggest mitochondrial oxidative damage underlies multiple complex I losses in fungi.</title>
        <authorList>
            <person name="Schikora-Tamarit M.A."/>
            <person name="Marcet-Houben M."/>
            <person name="Nosek J."/>
            <person name="Gabaldon T."/>
        </authorList>
    </citation>
    <scope>NUCLEOTIDE SEQUENCE</scope>
    <source>
        <strain evidence="1">CBS6075</strain>
    </source>
</reference>
<evidence type="ECO:0000313" key="1">
    <source>
        <dbReference type="EMBL" id="KAH3668465.1"/>
    </source>
</evidence>
<dbReference type="AlphaFoldDB" id="A0A9P8T7R9"/>
<dbReference type="RefSeq" id="XP_046062879.1">
    <property type="nucleotide sequence ID" value="XM_046203066.1"/>
</dbReference>
<comment type="caution">
    <text evidence="1">The sequence shown here is derived from an EMBL/GenBank/DDBJ whole genome shotgun (WGS) entry which is preliminary data.</text>
</comment>
<evidence type="ECO:0000313" key="2">
    <source>
        <dbReference type="Proteomes" id="UP000769157"/>
    </source>
</evidence>
<dbReference type="GeneID" id="70234186"/>
<sequence>MSEMDKKPFGYRQTSYRNCPQSPHRSCFYNTLDFATTVGICNQACTTVDTPGSLTLETVGTATLDDKCSSQGNLGPMSTPYCPIPHWLQL</sequence>
<proteinExistence type="predicted"/>
<dbReference type="Proteomes" id="UP000769157">
    <property type="component" value="Unassembled WGS sequence"/>
</dbReference>
<gene>
    <name evidence="1" type="ORF">OGAPHI_002219</name>
</gene>
<reference evidence="1" key="2">
    <citation type="submission" date="2021-01" db="EMBL/GenBank/DDBJ databases">
        <authorList>
            <person name="Schikora-Tamarit M.A."/>
        </authorList>
    </citation>
    <scope>NUCLEOTIDE SEQUENCE</scope>
    <source>
        <strain evidence="1">CBS6075</strain>
    </source>
</reference>
<accession>A0A9P8T7R9</accession>
<protein>
    <submittedName>
        <fullName evidence="1">Uncharacterized protein</fullName>
    </submittedName>
</protein>
<organism evidence="1 2">
    <name type="scientific">Ogataea philodendri</name>
    <dbReference type="NCBI Taxonomy" id="1378263"/>
    <lineage>
        <taxon>Eukaryota</taxon>
        <taxon>Fungi</taxon>
        <taxon>Dikarya</taxon>
        <taxon>Ascomycota</taxon>
        <taxon>Saccharomycotina</taxon>
        <taxon>Pichiomycetes</taxon>
        <taxon>Pichiales</taxon>
        <taxon>Pichiaceae</taxon>
        <taxon>Ogataea</taxon>
    </lineage>
</organism>